<reference evidence="2 3" key="1">
    <citation type="submission" date="2015-07" db="EMBL/GenBank/DDBJ databases">
        <title>The genome of Pseudoloma neurophilia, a relevant intracellular parasite of the zebrafish.</title>
        <authorList>
            <person name="Ndikumana S."/>
            <person name="Pelin A."/>
            <person name="Sanders J."/>
            <person name="Corradi N."/>
        </authorList>
    </citation>
    <scope>NUCLEOTIDE SEQUENCE [LARGE SCALE GENOMIC DNA]</scope>
    <source>
        <strain evidence="2 3">MK1</strain>
    </source>
</reference>
<protein>
    <submittedName>
        <fullName evidence="2">Uncharacterized protein</fullName>
    </submittedName>
</protein>
<dbReference type="Proteomes" id="UP000051530">
    <property type="component" value="Unassembled WGS sequence"/>
</dbReference>
<dbReference type="EMBL" id="LGUB01000934">
    <property type="protein sequence ID" value="KRH92429.1"/>
    <property type="molecule type" value="Genomic_DNA"/>
</dbReference>
<accession>A0A0R0LSF4</accession>
<feature type="compositionally biased region" description="Basic and acidic residues" evidence="1">
    <location>
        <begin position="22"/>
        <end position="51"/>
    </location>
</feature>
<evidence type="ECO:0000313" key="3">
    <source>
        <dbReference type="Proteomes" id="UP000051530"/>
    </source>
</evidence>
<organism evidence="2 3">
    <name type="scientific">Pseudoloma neurophilia</name>
    <dbReference type="NCBI Taxonomy" id="146866"/>
    <lineage>
        <taxon>Eukaryota</taxon>
        <taxon>Fungi</taxon>
        <taxon>Fungi incertae sedis</taxon>
        <taxon>Microsporidia</taxon>
        <taxon>Pseudoloma</taxon>
    </lineage>
</organism>
<feature type="region of interest" description="Disordered" evidence="1">
    <location>
        <begin position="22"/>
        <end position="61"/>
    </location>
</feature>
<comment type="caution">
    <text evidence="2">The sequence shown here is derived from an EMBL/GenBank/DDBJ whole genome shotgun (WGS) entry which is preliminary data.</text>
</comment>
<evidence type="ECO:0000313" key="2">
    <source>
        <dbReference type="EMBL" id="KRH92429.1"/>
    </source>
</evidence>
<feature type="compositionally biased region" description="Basic residues" evidence="1">
    <location>
        <begin position="52"/>
        <end position="61"/>
    </location>
</feature>
<gene>
    <name evidence="2" type="ORF">M153_6121000671</name>
</gene>
<keyword evidence="3" id="KW-1185">Reference proteome</keyword>
<name>A0A0R0LSF4_9MICR</name>
<evidence type="ECO:0000256" key="1">
    <source>
        <dbReference type="SAM" id="MobiDB-lite"/>
    </source>
</evidence>
<sequence length="61" mass="7545">MICVFSKWCMFFQNLHLKNEKKKNEKKNLHIKNEKKKNEKKNLHLKNEKKNLHLKKSIIKK</sequence>
<dbReference type="AlphaFoldDB" id="A0A0R0LSF4"/>
<proteinExistence type="predicted"/>
<dbReference type="VEuPathDB" id="MicrosporidiaDB:M153_6121000671"/>